<dbReference type="Proteomes" id="UP000011577">
    <property type="component" value="Unassembled WGS sequence"/>
</dbReference>
<keyword evidence="1" id="KW-0472">Membrane</keyword>
<protein>
    <submittedName>
        <fullName evidence="2">Uncharacterized protein</fullName>
    </submittedName>
</protein>
<gene>
    <name evidence="2" type="ORF">C452_00890</name>
</gene>
<dbReference type="EMBL" id="AOLL01000001">
    <property type="protein sequence ID" value="ELZ95668.1"/>
    <property type="molecule type" value="Genomic_DNA"/>
</dbReference>
<evidence type="ECO:0000313" key="3">
    <source>
        <dbReference type="Proteomes" id="UP000011577"/>
    </source>
</evidence>
<comment type="caution">
    <text evidence="2">The sequence shown here is derived from an EMBL/GenBank/DDBJ whole genome shotgun (WGS) entry which is preliminary data.</text>
</comment>
<feature type="transmembrane region" description="Helical" evidence="1">
    <location>
        <begin position="31"/>
        <end position="47"/>
    </location>
</feature>
<accession>M0IIH8</accession>
<keyword evidence="1" id="KW-1133">Transmembrane helix</keyword>
<sequence>MYLIVPCLLYAAAFVIVVTQFSAVVETSTLRQSHTIFAAIIAVVLLVKRDELSAER</sequence>
<reference evidence="2 3" key="1">
    <citation type="journal article" date="2014" name="PLoS Genet.">
        <title>Phylogenetically driven sequencing of extremely halophilic archaea reveals strategies for static and dynamic osmo-response.</title>
        <authorList>
            <person name="Becker E.A."/>
            <person name="Seitzer P.M."/>
            <person name="Tritt A."/>
            <person name="Larsen D."/>
            <person name="Krusor M."/>
            <person name="Yao A.I."/>
            <person name="Wu D."/>
            <person name="Madern D."/>
            <person name="Eisen J.A."/>
            <person name="Darling A.E."/>
            <person name="Facciotti M.T."/>
        </authorList>
    </citation>
    <scope>NUCLEOTIDE SEQUENCE [LARGE SCALE GENOMIC DNA]</scope>
    <source>
        <strain evidence="2 3">JCM 10717</strain>
    </source>
</reference>
<organism evidence="2 3">
    <name type="scientific">Haloferax volcanii JCM 10717</name>
    <dbReference type="NCBI Taxonomy" id="1227458"/>
    <lineage>
        <taxon>Archaea</taxon>
        <taxon>Methanobacteriati</taxon>
        <taxon>Methanobacteriota</taxon>
        <taxon>Stenosarchaea group</taxon>
        <taxon>Halobacteria</taxon>
        <taxon>Halobacteriales</taxon>
        <taxon>Haloferacaceae</taxon>
        <taxon>Haloferax</taxon>
    </lineage>
</organism>
<evidence type="ECO:0000313" key="2">
    <source>
        <dbReference type="EMBL" id="ELZ95668.1"/>
    </source>
</evidence>
<keyword evidence="1" id="KW-0812">Transmembrane</keyword>
<evidence type="ECO:0000256" key="1">
    <source>
        <dbReference type="SAM" id="Phobius"/>
    </source>
</evidence>
<feature type="transmembrane region" description="Helical" evidence="1">
    <location>
        <begin position="7"/>
        <end position="25"/>
    </location>
</feature>
<proteinExistence type="predicted"/>
<dbReference type="AlphaFoldDB" id="M0IIH8"/>
<name>M0IIH8_HALVO</name>